<dbReference type="InterPro" id="IPR019004">
    <property type="entry name" value="YqeY/Aim41"/>
</dbReference>
<comment type="caution">
    <text evidence="1">The sequence shown here is derived from an EMBL/GenBank/DDBJ whole genome shotgun (WGS) entry which is preliminary data.</text>
</comment>
<dbReference type="Proteomes" id="UP000644699">
    <property type="component" value="Unassembled WGS sequence"/>
</dbReference>
<proteinExistence type="predicted"/>
<dbReference type="SUPFAM" id="SSF89095">
    <property type="entry name" value="GatB/YqeY motif"/>
    <property type="match status" value="1"/>
</dbReference>
<dbReference type="GO" id="GO:0016884">
    <property type="term" value="F:carbon-nitrogen ligase activity, with glutamine as amido-N-donor"/>
    <property type="evidence" value="ECO:0007669"/>
    <property type="project" value="InterPro"/>
</dbReference>
<dbReference type="Gene3D" id="1.10.1510.10">
    <property type="entry name" value="Uncharacterised protein YqeY/AIM41 PF09424, N-terminal domain"/>
    <property type="match status" value="1"/>
</dbReference>
<dbReference type="Pfam" id="PF09424">
    <property type="entry name" value="YqeY"/>
    <property type="match status" value="1"/>
</dbReference>
<reference evidence="1" key="2">
    <citation type="submission" date="2020-09" db="EMBL/GenBank/DDBJ databases">
        <authorList>
            <person name="Sun Q."/>
            <person name="Zhou Y."/>
        </authorList>
    </citation>
    <scope>NUCLEOTIDE SEQUENCE</scope>
    <source>
        <strain evidence="1">CGMCC 1.15367</strain>
    </source>
</reference>
<name>A0A916ZEQ8_9HYPH</name>
<protein>
    <submittedName>
        <fullName evidence="1">Aspartyl-tRNA amidotransferase subunit B</fullName>
    </submittedName>
</protein>
<evidence type="ECO:0000313" key="1">
    <source>
        <dbReference type="EMBL" id="GGD92973.1"/>
    </source>
</evidence>
<dbReference type="PANTHER" id="PTHR28055">
    <property type="entry name" value="ALTERED INHERITANCE OF MITOCHONDRIA PROTEIN 41, MITOCHONDRIAL"/>
    <property type="match status" value="1"/>
</dbReference>
<evidence type="ECO:0000313" key="2">
    <source>
        <dbReference type="Proteomes" id="UP000644699"/>
    </source>
</evidence>
<dbReference type="InterPro" id="IPR003789">
    <property type="entry name" value="Asn/Gln_tRNA_amidoTrase-B-like"/>
</dbReference>
<dbReference type="Gene3D" id="1.10.10.410">
    <property type="match status" value="1"/>
</dbReference>
<keyword evidence="2" id="KW-1185">Reference proteome</keyword>
<dbReference type="AlphaFoldDB" id="A0A916ZEQ8"/>
<dbReference type="InterPro" id="IPR042184">
    <property type="entry name" value="YqeY/Aim41_N"/>
</dbReference>
<sequence length="151" mass="16339">MRDEIATALKQATKDQDKRRVGTLRLVNAAIKDRDIANRTAGKEAASDDELRQLLAKMIKQREESAKIYAENNRAELAEAEREEIAIIKTFLPSQMDEAEMAAAVAEAVAATGAKAMSDMGTVMAFLKTKHAGRMDFGKANGLVKSALTAG</sequence>
<dbReference type="RefSeq" id="WP_188907042.1">
    <property type="nucleotide sequence ID" value="NZ_BMIQ01000001.1"/>
</dbReference>
<dbReference type="PANTHER" id="PTHR28055:SF1">
    <property type="entry name" value="ALTERED INHERITANCE OF MITOCHONDRIA PROTEIN 41, MITOCHONDRIAL"/>
    <property type="match status" value="1"/>
</dbReference>
<reference evidence="1" key="1">
    <citation type="journal article" date="2014" name="Int. J. Syst. Evol. Microbiol.">
        <title>Complete genome sequence of Corynebacterium casei LMG S-19264T (=DSM 44701T), isolated from a smear-ripened cheese.</title>
        <authorList>
            <consortium name="US DOE Joint Genome Institute (JGI-PGF)"/>
            <person name="Walter F."/>
            <person name="Albersmeier A."/>
            <person name="Kalinowski J."/>
            <person name="Ruckert C."/>
        </authorList>
    </citation>
    <scope>NUCLEOTIDE SEQUENCE</scope>
    <source>
        <strain evidence="1">CGMCC 1.15367</strain>
    </source>
</reference>
<organism evidence="1 2">
    <name type="scientific">Aureimonas endophytica</name>
    <dbReference type="NCBI Taxonomy" id="2027858"/>
    <lineage>
        <taxon>Bacteria</taxon>
        <taxon>Pseudomonadati</taxon>
        <taxon>Pseudomonadota</taxon>
        <taxon>Alphaproteobacteria</taxon>
        <taxon>Hyphomicrobiales</taxon>
        <taxon>Aurantimonadaceae</taxon>
        <taxon>Aureimonas</taxon>
    </lineage>
</organism>
<dbReference type="EMBL" id="BMIQ01000001">
    <property type="protein sequence ID" value="GGD92973.1"/>
    <property type="molecule type" value="Genomic_DNA"/>
</dbReference>
<dbReference type="InterPro" id="IPR023168">
    <property type="entry name" value="GatB_Yqey_C_2"/>
</dbReference>
<accession>A0A916ZEQ8</accession>
<gene>
    <name evidence="1" type="ORF">GCM10011390_09640</name>
</gene>